<evidence type="ECO:0000313" key="3">
    <source>
        <dbReference type="EMBL" id="KAK2144323.1"/>
    </source>
</evidence>
<gene>
    <name evidence="3" type="ORF">LSH36_767g00043</name>
</gene>
<keyword evidence="1" id="KW-0732">Signal</keyword>
<feature type="signal peptide" evidence="1">
    <location>
        <begin position="1"/>
        <end position="20"/>
    </location>
</feature>
<dbReference type="AlphaFoldDB" id="A0AAD9MU89"/>
<name>A0AAD9MU89_9ANNE</name>
<dbReference type="PANTHER" id="PTHR22803">
    <property type="entry name" value="MANNOSE, PHOSPHOLIPASE, LECTIN RECEPTOR RELATED"/>
    <property type="match status" value="1"/>
</dbReference>
<organism evidence="3 4">
    <name type="scientific">Paralvinella palmiformis</name>
    <dbReference type="NCBI Taxonomy" id="53620"/>
    <lineage>
        <taxon>Eukaryota</taxon>
        <taxon>Metazoa</taxon>
        <taxon>Spiralia</taxon>
        <taxon>Lophotrochozoa</taxon>
        <taxon>Annelida</taxon>
        <taxon>Polychaeta</taxon>
        <taxon>Sedentaria</taxon>
        <taxon>Canalipalpata</taxon>
        <taxon>Terebellida</taxon>
        <taxon>Terebelliformia</taxon>
        <taxon>Alvinellidae</taxon>
        <taxon>Paralvinella</taxon>
    </lineage>
</organism>
<dbReference type="InterPro" id="IPR050111">
    <property type="entry name" value="C-type_lectin/snaclec_domain"/>
</dbReference>
<dbReference type="InterPro" id="IPR001304">
    <property type="entry name" value="C-type_lectin-like"/>
</dbReference>
<keyword evidence="4" id="KW-1185">Reference proteome</keyword>
<evidence type="ECO:0000259" key="2">
    <source>
        <dbReference type="PROSITE" id="PS50041"/>
    </source>
</evidence>
<accession>A0AAD9MU89</accession>
<dbReference type="InterPro" id="IPR016187">
    <property type="entry name" value="CTDL_fold"/>
</dbReference>
<evidence type="ECO:0000313" key="4">
    <source>
        <dbReference type="Proteomes" id="UP001208570"/>
    </source>
</evidence>
<reference evidence="3" key="1">
    <citation type="journal article" date="2023" name="Mol. Biol. Evol.">
        <title>Third-Generation Sequencing Reveals the Adaptive Role of the Epigenome in Three Deep-Sea Polychaetes.</title>
        <authorList>
            <person name="Perez M."/>
            <person name="Aroh O."/>
            <person name="Sun Y."/>
            <person name="Lan Y."/>
            <person name="Juniper S.K."/>
            <person name="Young C.R."/>
            <person name="Angers B."/>
            <person name="Qian P.Y."/>
        </authorList>
    </citation>
    <scope>NUCLEOTIDE SEQUENCE</scope>
    <source>
        <strain evidence="3">P08H-3</strain>
    </source>
</reference>
<protein>
    <recommendedName>
        <fullName evidence="2">C-type lectin domain-containing protein</fullName>
    </recommendedName>
</protein>
<proteinExistence type="predicted"/>
<dbReference type="Proteomes" id="UP001208570">
    <property type="component" value="Unassembled WGS sequence"/>
</dbReference>
<sequence>MTIRIIHTLIIISFFGTSGSFWCREHVFKEVVGKYFREVILFGPTTRPMHVDDCKRVCQLDVRCFVYQVLWTDDTHGYCETIGKTKSDFSRIETNSSYTYFGKHDLIPIIYHFELWFIFYFPLLQLLDTFKVYKNRWFYDLAFLSSIATCPEPMIFYPTTGHCYSFVGDQLLNWDDAWSYCKTIHPDAHLMDIQSQQEQDILVDLTGSAFTVWVGGRRFTTGVDDFVWVYTNTNISALGYSNWHGNEPTDPRDSEDPADCIKIKYEDCQRDPDRYDRNEMRFMNAIRYGIGAESIEKAEYYYQNRLSMRMSN</sequence>
<dbReference type="EMBL" id="JAODUP010000767">
    <property type="protein sequence ID" value="KAK2144323.1"/>
    <property type="molecule type" value="Genomic_DNA"/>
</dbReference>
<dbReference type="PROSITE" id="PS50041">
    <property type="entry name" value="C_TYPE_LECTIN_2"/>
    <property type="match status" value="1"/>
</dbReference>
<dbReference type="CDD" id="cd00037">
    <property type="entry name" value="CLECT"/>
    <property type="match status" value="1"/>
</dbReference>
<evidence type="ECO:0000256" key="1">
    <source>
        <dbReference type="SAM" id="SignalP"/>
    </source>
</evidence>
<dbReference type="SMART" id="SM00034">
    <property type="entry name" value="CLECT"/>
    <property type="match status" value="1"/>
</dbReference>
<comment type="caution">
    <text evidence="3">The sequence shown here is derived from an EMBL/GenBank/DDBJ whole genome shotgun (WGS) entry which is preliminary data.</text>
</comment>
<dbReference type="InterPro" id="IPR016186">
    <property type="entry name" value="C-type_lectin-like/link_sf"/>
</dbReference>
<feature type="domain" description="C-type lectin" evidence="2">
    <location>
        <begin position="159"/>
        <end position="267"/>
    </location>
</feature>
<dbReference type="Gene3D" id="3.10.100.10">
    <property type="entry name" value="Mannose-Binding Protein A, subunit A"/>
    <property type="match status" value="1"/>
</dbReference>
<dbReference type="SUPFAM" id="SSF56436">
    <property type="entry name" value="C-type lectin-like"/>
    <property type="match status" value="1"/>
</dbReference>
<dbReference type="Pfam" id="PF00059">
    <property type="entry name" value="Lectin_C"/>
    <property type="match status" value="1"/>
</dbReference>
<feature type="chain" id="PRO_5042061905" description="C-type lectin domain-containing protein" evidence="1">
    <location>
        <begin position="21"/>
        <end position="312"/>
    </location>
</feature>